<evidence type="ECO:0000259" key="2">
    <source>
        <dbReference type="Pfam" id="PF07885"/>
    </source>
</evidence>
<keyword evidence="4" id="KW-1185">Reference proteome</keyword>
<feature type="transmembrane region" description="Helical" evidence="1">
    <location>
        <begin position="294"/>
        <end position="315"/>
    </location>
</feature>
<sequence>MQFFIGDAKPSEVKKLTLVNEQELQSNQQQDHIKVLPLTKKQTSKKQFKRTKTIVDDEDNAFKSSFEDSRITRMIFEKGRTVELARFWLIMATVILNILEYECSFSDYLIKNLENELTILLYLIFSMTIIILLLTIIAYQIDLEYRKSSRTISQKATLVQTNLIWDLLIEIIIILPTSNPFTRNQYFIFSQRGSEEIRFYTINEIFTYIMFFRLYLVLNIGFKFQTYYSNRIGRVCRLYQTRFSTHFMLKLCIRQFPFYTLSWLFMVGLIQYTYQLEIAERPLLRTFETINNYSISKSLWVTMITIATVGYGDFFPYTDLGRISMTLGLFYGVTITSLFTAILYNMLQPDAGESKSWALLEKTQITQNMKQASSNIFFYFYKLKKQKRVAKKQNLQENLNDILINLESHLSDVGIMQRMYRDVDGEEFMEMVKRKFGDSNHNFKDLMFYLQKMMEQNQLIQNFLEKNQDLQSFQVKKYDDQNLRQGLFTSPQSYQNKLNTDEKLNKNNNFFEHLEESNRDSYLMSFHD</sequence>
<accession>A0A8S1MH83</accession>
<name>A0A8S1MH83_9CILI</name>
<feature type="transmembrane region" description="Helical" evidence="1">
    <location>
        <begin position="81"/>
        <end position="99"/>
    </location>
</feature>
<feature type="transmembrane region" description="Helical" evidence="1">
    <location>
        <begin position="119"/>
        <end position="141"/>
    </location>
</feature>
<feature type="transmembrane region" description="Helical" evidence="1">
    <location>
        <begin position="327"/>
        <end position="347"/>
    </location>
</feature>
<reference evidence="3" key="1">
    <citation type="submission" date="2021-01" db="EMBL/GenBank/DDBJ databases">
        <authorList>
            <consortium name="Genoscope - CEA"/>
            <person name="William W."/>
        </authorList>
    </citation>
    <scope>NUCLEOTIDE SEQUENCE</scope>
</reference>
<evidence type="ECO:0000313" key="4">
    <source>
        <dbReference type="Proteomes" id="UP000692954"/>
    </source>
</evidence>
<dbReference type="EMBL" id="CAJJDN010000039">
    <property type="protein sequence ID" value="CAD8079797.1"/>
    <property type="molecule type" value="Genomic_DNA"/>
</dbReference>
<feature type="transmembrane region" description="Helical" evidence="1">
    <location>
        <begin position="256"/>
        <end position="274"/>
    </location>
</feature>
<comment type="caution">
    <text evidence="3">The sequence shown here is derived from an EMBL/GenBank/DDBJ whole genome shotgun (WGS) entry which is preliminary data.</text>
</comment>
<dbReference type="InterPro" id="IPR013099">
    <property type="entry name" value="K_chnl_dom"/>
</dbReference>
<dbReference type="AlphaFoldDB" id="A0A8S1MH83"/>
<organism evidence="3 4">
    <name type="scientific">Paramecium sonneborni</name>
    <dbReference type="NCBI Taxonomy" id="65129"/>
    <lineage>
        <taxon>Eukaryota</taxon>
        <taxon>Sar</taxon>
        <taxon>Alveolata</taxon>
        <taxon>Ciliophora</taxon>
        <taxon>Intramacronucleata</taxon>
        <taxon>Oligohymenophorea</taxon>
        <taxon>Peniculida</taxon>
        <taxon>Parameciidae</taxon>
        <taxon>Paramecium</taxon>
    </lineage>
</organism>
<evidence type="ECO:0000313" key="3">
    <source>
        <dbReference type="EMBL" id="CAD8079797.1"/>
    </source>
</evidence>
<evidence type="ECO:0000256" key="1">
    <source>
        <dbReference type="SAM" id="Phobius"/>
    </source>
</evidence>
<dbReference type="FunFam" id="1.10.287.70:FF:000270">
    <property type="entry name" value="Uncharacterized protein"/>
    <property type="match status" value="1"/>
</dbReference>
<feature type="transmembrane region" description="Helical" evidence="1">
    <location>
        <begin position="162"/>
        <end position="179"/>
    </location>
</feature>
<gene>
    <name evidence="3" type="ORF">PSON_ATCC_30995.1.T0390294</name>
</gene>
<dbReference type="Pfam" id="PF07885">
    <property type="entry name" value="Ion_trans_2"/>
    <property type="match status" value="1"/>
</dbReference>
<dbReference type="GO" id="GO:0016286">
    <property type="term" value="F:small conductance calcium-activated potassium channel activity"/>
    <property type="evidence" value="ECO:0007669"/>
    <property type="project" value="InterPro"/>
</dbReference>
<dbReference type="Proteomes" id="UP000692954">
    <property type="component" value="Unassembled WGS sequence"/>
</dbReference>
<protein>
    <recommendedName>
        <fullName evidence="2">Potassium channel domain-containing protein</fullName>
    </recommendedName>
</protein>
<feature type="transmembrane region" description="Helical" evidence="1">
    <location>
        <begin position="199"/>
        <end position="222"/>
    </location>
</feature>
<keyword evidence="1" id="KW-0812">Transmembrane</keyword>
<dbReference type="OrthoDB" id="297496at2759"/>
<proteinExistence type="predicted"/>
<feature type="domain" description="Potassium channel" evidence="2">
    <location>
        <begin position="291"/>
        <end position="347"/>
    </location>
</feature>
<dbReference type="PANTHER" id="PTHR10153">
    <property type="entry name" value="SMALL CONDUCTANCE CALCIUM-ACTIVATED POTASSIUM CHANNEL"/>
    <property type="match status" value="1"/>
</dbReference>
<keyword evidence="1" id="KW-0472">Membrane</keyword>
<keyword evidence="1" id="KW-1133">Transmembrane helix</keyword>
<dbReference type="GO" id="GO:0016020">
    <property type="term" value="C:membrane"/>
    <property type="evidence" value="ECO:0007669"/>
    <property type="project" value="InterPro"/>
</dbReference>
<dbReference type="InterPro" id="IPR015449">
    <property type="entry name" value="K_chnl_Ca-activ_SK"/>
</dbReference>